<feature type="region of interest" description="Disordered" evidence="1">
    <location>
        <begin position="232"/>
        <end position="267"/>
    </location>
</feature>
<protein>
    <submittedName>
        <fullName evidence="3">Uncharacterized protein</fullName>
    </submittedName>
</protein>
<gene>
    <name evidence="3" type="ORF">EDB92DRAFT_1948749</name>
</gene>
<evidence type="ECO:0000313" key="3">
    <source>
        <dbReference type="EMBL" id="KAH8987200.1"/>
    </source>
</evidence>
<comment type="caution">
    <text evidence="3">The sequence shown here is derived from an EMBL/GenBank/DDBJ whole genome shotgun (WGS) entry which is preliminary data.</text>
</comment>
<feature type="compositionally biased region" description="Polar residues" evidence="1">
    <location>
        <begin position="306"/>
        <end position="317"/>
    </location>
</feature>
<evidence type="ECO:0000313" key="4">
    <source>
        <dbReference type="Proteomes" id="UP001201163"/>
    </source>
</evidence>
<dbReference type="Proteomes" id="UP001201163">
    <property type="component" value="Unassembled WGS sequence"/>
</dbReference>
<organism evidence="3 4">
    <name type="scientific">Lactarius akahatsu</name>
    <dbReference type="NCBI Taxonomy" id="416441"/>
    <lineage>
        <taxon>Eukaryota</taxon>
        <taxon>Fungi</taxon>
        <taxon>Dikarya</taxon>
        <taxon>Basidiomycota</taxon>
        <taxon>Agaricomycotina</taxon>
        <taxon>Agaricomycetes</taxon>
        <taxon>Russulales</taxon>
        <taxon>Russulaceae</taxon>
        <taxon>Lactarius</taxon>
    </lineage>
</organism>
<sequence length="317" mass="34853">MRSVMRRSRRRGRLAFGFALALLLTDLGTGAAASKLFASFLAIIGARAEATRDKTRDVFDGRLDMLYRKVVVLANELAVSPPWIPRSPTIRSTDPFWVGVITDFVRLDGVGRELPRRLSVSPTSPKSSIASHSMAIWMQRRRRCNVFFRFVTGWLSSRSKTRSHIELLATLHRVDVPEEIPRACPIVFVDDLNDEGGLAAPFVLVVAVLAFVLGRSSEFGRIVRGGPGVGAHNSARLEHDPRHFGRQVRSSFPPSPETAGTGRPARRHLNRASFPSAFRSGATWLSCSSGTASEHHDADKRRSLPSAASYSAQARGN</sequence>
<dbReference type="EMBL" id="JAKELL010000049">
    <property type="protein sequence ID" value="KAH8987200.1"/>
    <property type="molecule type" value="Genomic_DNA"/>
</dbReference>
<feature type="chain" id="PRO_5042248771" evidence="2">
    <location>
        <begin position="33"/>
        <end position="317"/>
    </location>
</feature>
<proteinExistence type="predicted"/>
<keyword evidence="4" id="KW-1185">Reference proteome</keyword>
<feature type="region of interest" description="Disordered" evidence="1">
    <location>
        <begin position="287"/>
        <end position="317"/>
    </location>
</feature>
<evidence type="ECO:0000256" key="1">
    <source>
        <dbReference type="SAM" id="MobiDB-lite"/>
    </source>
</evidence>
<feature type="signal peptide" evidence="2">
    <location>
        <begin position="1"/>
        <end position="32"/>
    </location>
</feature>
<evidence type="ECO:0000256" key="2">
    <source>
        <dbReference type="SAM" id="SignalP"/>
    </source>
</evidence>
<accession>A0AAD4Q606</accession>
<dbReference type="AlphaFoldDB" id="A0AAD4Q606"/>
<reference evidence="3" key="1">
    <citation type="submission" date="2022-01" db="EMBL/GenBank/DDBJ databases">
        <title>Comparative genomics reveals a dynamic genome evolution in the ectomycorrhizal milk-cap (Lactarius) mushrooms.</title>
        <authorList>
            <consortium name="DOE Joint Genome Institute"/>
            <person name="Lebreton A."/>
            <person name="Tang N."/>
            <person name="Kuo A."/>
            <person name="LaButti K."/>
            <person name="Drula E."/>
            <person name="Barry K."/>
            <person name="Clum A."/>
            <person name="Lipzen A."/>
            <person name="Mousain D."/>
            <person name="Ng V."/>
            <person name="Wang R."/>
            <person name="Wang X."/>
            <person name="Dai Y."/>
            <person name="Henrissat B."/>
            <person name="Grigoriev I.V."/>
            <person name="Guerin-Laguette A."/>
            <person name="Yu F."/>
            <person name="Martin F.M."/>
        </authorList>
    </citation>
    <scope>NUCLEOTIDE SEQUENCE</scope>
    <source>
        <strain evidence="3">QP</strain>
    </source>
</reference>
<name>A0AAD4Q606_9AGAM</name>
<keyword evidence="2" id="KW-0732">Signal</keyword>
<feature type="compositionally biased region" description="Basic and acidic residues" evidence="1">
    <location>
        <begin position="293"/>
        <end position="302"/>
    </location>
</feature>